<feature type="compositionally biased region" description="Pro residues" evidence="1">
    <location>
        <begin position="138"/>
        <end position="161"/>
    </location>
</feature>
<gene>
    <name evidence="2" type="ORF">Purlil1_5783</name>
</gene>
<comment type="caution">
    <text evidence="2">The sequence shown here is derived from an EMBL/GenBank/DDBJ whole genome shotgun (WGS) entry which is preliminary data.</text>
</comment>
<reference evidence="2 3" key="1">
    <citation type="journal article" date="2024" name="Microbiol. Resour. Announc.">
        <title>Genome annotations for the ascomycete fungi Trichoderma harzianum, Trichoderma aggressivum, and Purpureocillium lilacinum.</title>
        <authorList>
            <person name="Beijen E.P.W."/>
            <person name="Ohm R.A."/>
        </authorList>
    </citation>
    <scope>NUCLEOTIDE SEQUENCE [LARGE SCALE GENOMIC DNA]</scope>
    <source>
        <strain evidence="2 3">CBS 150709</strain>
    </source>
</reference>
<accession>A0ABR0C0F2</accession>
<evidence type="ECO:0000313" key="2">
    <source>
        <dbReference type="EMBL" id="KAK4089680.1"/>
    </source>
</evidence>
<feature type="compositionally biased region" description="Basic and acidic residues" evidence="1">
    <location>
        <begin position="171"/>
        <end position="181"/>
    </location>
</feature>
<keyword evidence="3" id="KW-1185">Reference proteome</keyword>
<name>A0ABR0C0F2_PURLI</name>
<organism evidence="2 3">
    <name type="scientific">Purpureocillium lilacinum</name>
    <name type="common">Paecilomyces lilacinus</name>
    <dbReference type="NCBI Taxonomy" id="33203"/>
    <lineage>
        <taxon>Eukaryota</taxon>
        <taxon>Fungi</taxon>
        <taxon>Dikarya</taxon>
        <taxon>Ascomycota</taxon>
        <taxon>Pezizomycotina</taxon>
        <taxon>Sordariomycetes</taxon>
        <taxon>Hypocreomycetidae</taxon>
        <taxon>Hypocreales</taxon>
        <taxon>Ophiocordycipitaceae</taxon>
        <taxon>Purpureocillium</taxon>
    </lineage>
</organism>
<proteinExistence type="predicted"/>
<protein>
    <submittedName>
        <fullName evidence="2">Uncharacterized protein</fullName>
    </submittedName>
</protein>
<dbReference type="Proteomes" id="UP001287286">
    <property type="component" value="Unassembled WGS sequence"/>
</dbReference>
<dbReference type="EMBL" id="JAWRVI010000018">
    <property type="protein sequence ID" value="KAK4089680.1"/>
    <property type="molecule type" value="Genomic_DNA"/>
</dbReference>
<sequence>MDKSYYHRITRRGTTRPAHRHIFALFIGAATQLAPGWEGGFGRRFENMRPLQGWRGKNEGKKVQGVRMNPDPGLTSPWSPSLSLSVHIARTRYVPLDTIRSVIIRHRGPVNERHTGSCAIIAQTLIANEAFSAHPRPGRPPCLPCPAPSPPSEEEPPPVPSPGLRFPAGRRGRDGDPDARPRGGGGGGQGGGETAYEPGLKDDDGHMAYPSMVHPAKGEAKQPG</sequence>
<feature type="region of interest" description="Disordered" evidence="1">
    <location>
        <begin position="135"/>
        <end position="224"/>
    </location>
</feature>
<feature type="compositionally biased region" description="Gly residues" evidence="1">
    <location>
        <begin position="182"/>
        <end position="193"/>
    </location>
</feature>
<evidence type="ECO:0000256" key="1">
    <source>
        <dbReference type="SAM" id="MobiDB-lite"/>
    </source>
</evidence>
<evidence type="ECO:0000313" key="3">
    <source>
        <dbReference type="Proteomes" id="UP001287286"/>
    </source>
</evidence>